<feature type="region of interest" description="Disordered" evidence="1">
    <location>
        <begin position="69"/>
        <end position="93"/>
    </location>
</feature>
<dbReference type="EMBL" id="BOOY01000001">
    <property type="protein sequence ID" value="GIJ00785.1"/>
    <property type="molecule type" value="Genomic_DNA"/>
</dbReference>
<gene>
    <name evidence="3" type="ORF">Sya03_01370</name>
</gene>
<evidence type="ECO:0000313" key="3">
    <source>
        <dbReference type="EMBL" id="GIJ00785.1"/>
    </source>
</evidence>
<feature type="region of interest" description="Disordered" evidence="1">
    <location>
        <begin position="43"/>
        <end position="62"/>
    </location>
</feature>
<dbReference type="AlphaFoldDB" id="A0A8J3Y386"/>
<feature type="compositionally biased region" description="Gly residues" evidence="1">
    <location>
        <begin position="72"/>
        <end position="89"/>
    </location>
</feature>
<evidence type="ECO:0000256" key="1">
    <source>
        <dbReference type="SAM" id="MobiDB-lite"/>
    </source>
</evidence>
<keyword evidence="2" id="KW-0812">Transmembrane</keyword>
<reference evidence="3" key="1">
    <citation type="submission" date="2021-01" db="EMBL/GenBank/DDBJ databases">
        <title>Whole genome shotgun sequence of Spirilliplanes yamanashiensis NBRC 15828.</title>
        <authorList>
            <person name="Komaki H."/>
            <person name="Tamura T."/>
        </authorList>
    </citation>
    <scope>NUCLEOTIDE SEQUENCE</scope>
    <source>
        <strain evidence="3">NBRC 15828</strain>
    </source>
</reference>
<keyword evidence="2" id="KW-1133">Transmembrane helix</keyword>
<evidence type="ECO:0000313" key="4">
    <source>
        <dbReference type="Proteomes" id="UP000652013"/>
    </source>
</evidence>
<accession>A0A8J3Y386</accession>
<feature type="transmembrane region" description="Helical" evidence="2">
    <location>
        <begin position="14"/>
        <end position="35"/>
    </location>
</feature>
<proteinExistence type="predicted"/>
<sequence length="104" mass="10174">MAGAALDLAHDVSGPPPCFGVAGFVVCGGVGWWSLRFRRTGVGRDPATRRARPWGPATPGGGEAVIWRPENRGGGAGPAAPGAGGGGGEAAVRGSAAWVRGSAA</sequence>
<name>A0A8J3Y386_9ACTN</name>
<keyword evidence="4" id="KW-1185">Reference proteome</keyword>
<organism evidence="3 4">
    <name type="scientific">Spirilliplanes yamanashiensis</name>
    <dbReference type="NCBI Taxonomy" id="42233"/>
    <lineage>
        <taxon>Bacteria</taxon>
        <taxon>Bacillati</taxon>
        <taxon>Actinomycetota</taxon>
        <taxon>Actinomycetes</taxon>
        <taxon>Micromonosporales</taxon>
        <taxon>Micromonosporaceae</taxon>
        <taxon>Spirilliplanes</taxon>
    </lineage>
</organism>
<comment type="caution">
    <text evidence="3">The sequence shown here is derived from an EMBL/GenBank/DDBJ whole genome shotgun (WGS) entry which is preliminary data.</text>
</comment>
<keyword evidence="2" id="KW-0472">Membrane</keyword>
<evidence type="ECO:0000256" key="2">
    <source>
        <dbReference type="SAM" id="Phobius"/>
    </source>
</evidence>
<dbReference type="Proteomes" id="UP000652013">
    <property type="component" value="Unassembled WGS sequence"/>
</dbReference>
<protein>
    <submittedName>
        <fullName evidence="3">Uncharacterized protein</fullName>
    </submittedName>
</protein>